<keyword evidence="2" id="KW-1185">Reference proteome</keyword>
<protein>
    <submittedName>
        <fullName evidence="1">Uncharacterized protein</fullName>
    </submittedName>
</protein>
<evidence type="ECO:0000313" key="1">
    <source>
        <dbReference type="EMBL" id="QVW27700.1"/>
    </source>
</evidence>
<name>A0A8E7FN72_9CAUD</name>
<dbReference type="EMBL" id="MW689258">
    <property type="protein sequence ID" value="QVW27700.1"/>
    <property type="molecule type" value="Genomic_DNA"/>
</dbReference>
<sequence>MKNEHIPFRTRFCNVEGYEFDIYGKFPTQGRFVYVYRDIDDDIQSVECEVIDGRVVQVYGGWPINTNSLSEKMICCIQLKKDKK</sequence>
<organism evidence="1 2">
    <name type="scientific">Hafnia phage Pocis76</name>
    <dbReference type="NCBI Taxonomy" id="2831174"/>
    <lineage>
        <taxon>Viruses</taxon>
        <taxon>Duplodnaviria</taxon>
        <taxon>Heunggongvirae</taxon>
        <taxon>Uroviricota</taxon>
        <taxon>Caudoviricetes</taxon>
        <taxon>Drexlerviridae</taxon>
        <taxon>Tempevirinae</taxon>
        <taxon>Pocisvirus</taxon>
        <taxon>Pocisvirus pocis76</taxon>
    </lineage>
</organism>
<reference evidence="1" key="1">
    <citation type="submission" date="2021-03" db="EMBL/GenBank/DDBJ databases">
        <title>Complete genome sequence of Hafnia phage Pocis76.</title>
        <authorList>
            <person name="Dislers A."/>
            <person name="Zrelovs N."/>
            <person name="Kazaks A."/>
        </authorList>
    </citation>
    <scope>NUCLEOTIDE SEQUENCE</scope>
</reference>
<evidence type="ECO:0000313" key="2">
    <source>
        <dbReference type="Proteomes" id="UP000678489"/>
    </source>
</evidence>
<proteinExistence type="predicted"/>
<dbReference type="Proteomes" id="UP000678489">
    <property type="component" value="Segment"/>
</dbReference>
<accession>A0A8E7FN72</accession>